<reference evidence="1 2" key="1">
    <citation type="journal article" date="2021" name="Nat. Plants">
        <title>The Taxus genome provides insights into paclitaxel biosynthesis.</title>
        <authorList>
            <person name="Xiong X."/>
            <person name="Gou J."/>
            <person name="Liao Q."/>
            <person name="Li Y."/>
            <person name="Zhou Q."/>
            <person name="Bi G."/>
            <person name="Li C."/>
            <person name="Du R."/>
            <person name="Wang X."/>
            <person name="Sun T."/>
            <person name="Guo L."/>
            <person name="Liang H."/>
            <person name="Lu P."/>
            <person name="Wu Y."/>
            <person name="Zhang Z."/>
            <person name="Ro D.K."/>
            <person name="Shang Y."/>
            <person name="Huang S."/>
            <person name="Yan J."/>
        </authorList>
    </citation>
    <scope>NUCLEOTIDE SEQUENCE [LARGE SCALE GENOMIC DNA]</scope>
    <source>
        <strain evidence="1">Ta-2019</strain>
    </source>
</reference>
<evidence type="ECO:0000313" key="1">
    <source>
        <dbReference type="EMBL" id="KAH9320310.1"/>
    </source>
</evidence>
<feature type="non-terminal residue" evidence="1">
    <location>
        <position position="1"/>
    </location>
</feature>
<sequence>PEEIAAERSVMDAGLTEAYRLWWAAELRGVRDRPDIAVITTERGLAAAFGSAAPNA</sequence>
<dbReference type="EMBL" id="JAHRHJ020000004">
    <property type="protein sequence ID" value="KAH9320310.1"/>
    <property type="molecule type" value="Genomic_DNA"/>
</dbReference>
<feature type="non-terminal residue" evidence="1">
    <location>
        <position position="56"/>
    </location>
</feature>
<gene>
    <name evidence="1" type="ORF">KI387_022079</name>
</gene>
<evidence type="ECO:0000313" key="2">
    <source>
        <dbReference type="Proteomes" id="UP000824469"/>
    </source>
</evidence>
<proteinExistence type="predicted"/>
<keyword evidence="2" id="KW-1185">Reference proteome</keyword>
<protein>
    <submittedName>
        <fullName evidence="1">Uncharacterized protein</fullName>
    </submittedName>
</protein>
<comment type="caution">
    <text evidence="1">The sequence shown here is derived from an EMBL/GenBank/DDBJ whole genome shotgun (WGS) entry which is preliminary data.</text>
</comment>
<dbReference type="AlphaFoldDB" id="A0AA38GEU4"/>
<organism evidence="1 2">
    <name type="scientific">Taxus chinensis</name>
    <name type="common">Chinese yew</name>
    <name type="synonym">Taxus wallichiana var. chinensis</name>
    <dbReference type="NCBI Taxonomy" id="29808"/>
    <lineage>
        <taxon>Eukaryota</taxon>
        <taxon>Viridiplantae</taxon>
        <taxon>Streptophyta</taxon>
        <taxon>Embryophyta</taxon>
        <taxon>Tracheophyta</taxon>
        <taxon>Spermatophyta</taxon>
        <taxon>Pinopsida</taxon>
        <taxon>Pinidae</taxon>
        <taxon>Conifers II</taxon>
        <taxon>Cupressales</taxon>
        <taxon>Taxaceae</taxon>
        <taxon>Taxus</taxon>
    </lineage>
</organism>
<name>A0AA38GEU4_TAXCH</name>
<dbReference type="Proteomes" id="UP000824469">
    <property type="component" value="Unassembled WGS sequence"/>
</dbReference>
<accession>A0AA38GEU4</accession>